<dbReference type="Gene3D" id="3.40.50.2300">
    <property type="match status" value="2"/>
</dbReference>
<evidence type="ECO:0000259" key="2">
    <source>
        <dbReference type="PROSITE" id="PS51782"/>
    </source>
</evidence>
<dbReference type="PANTHER" id="PTHR33734">
    <property type="entry name" value="LYSM DOMAIN-CONTAINING GPI-ANCHORED PROTEIN 2"/>
    <property type="match status" value="1"/>
</dbReference>
<dbReference type="OrthoDB" id="2149800at2"/>
<dbReference type="PANTHER" id="PTHR33734:SF22">
    <property type="entry name" value="MEMBRANE-BOUND LYTIC MUREIN TRANSGLYCOSYLASE D"/>
    <property type="match status" value="1"/>
</dbReference>
<comment type="caution">
    <text evidence="3">The sequence shown here is derived from an EMBL/GenBank/DDBJ whole genome shotgun (WGS) entry which is preliminary data.</text>
</comment>
<proteinExistence type="predicted"/>
<keyword evidence="4" id="KW-1185">Reference proteome</keyword>
<dbReference type="EMBL" id="MQUC01000003">
    <property type="protein sequence ID" value="PRP68256.1"/>
    <property type="molecule type" value="Genomic_DNA"/>
</dbReference>
<dbReference type="CDD" id="cd00118">
    <property type="entry name" value="LysM"/>
    <property type="match status" value="3"/>
</dbReference>
<dbReference type="CDD" id="cd06268">
    <property type="entry name" value="PBP1_ABC_transporter_LIVBP-like"/>
    <property type="match status" value="1"/>
</dbReference>
<dbReference type="PROSITE" id="PS51782">
    <property type="entry name" value="LYSM"/>
    <property type="match status" value="2"/>
</dbReference>
<organism evidence="3 4">
    <name type="scientific">Nonlabens agnitus</name>
    <dbReference type="NCBI Taxonomy" id="870484"/>
    <lineage>
        <taxon>Bacteria</taxon>
        <taxon>Pseudomonadati</taxon>
        <taxon>Bacteroidota</taxon>
        <taxon>Flavobacteriia</taxon>
        <taxon>Flavobacteriales</taxon>
        <taxon>Flavobacteriaceae</taxon>
        <taxon>Nonlabens</taxon>
    </lineage>
</organism>
<name>A0A2S9WXZ3_9FLAO</name>
<dbReference type="Gene3D" id="3.10.350.10">
    <property type="entry name" value="LysM domain"/>
    <property type="match status" value="2"/>
</dbReference>
<feature type="signal peptide" evidence="1">
    <location>
        <begin position="1"/>
        <end position="17"/>
    </location>
</feature>
<accession>A0A2S9WXZ3</accession>
<dbReference type="SUPFAM" id="SSF54106">
    <property type="entry name" value="LysM domain"/>
    <property type="match status" value="2"/>
</dbReference>
<dbReference type="Proteomes" id="UP000239532">
    <property type="component" value="Unassembled WGS sequence"/>
</dbReference>
<dbReference type="InterPro" id="IPR036779">
    <property type="entry name" value="LysM_dom_sf"/>
</dbReference>
<gene>
    <name evidence="3" type="ORF">BST86_02310</name>
</gene>
<feature type="domain" description="LysM" evidence="2">
    <location>
        <begin position="85"/>
        <end position="129"/>
    </location>
</feature>
<dbReference type="AlphaFoldDB" id="A0A2S9WXZ3"/>
<evidence type="ECO:0000256" key="1">
    <source>
        <dbReference type="SAM" id="SignalP"/>
    </source>
</evidence>
<dbReference type="SUPFAM" id="SSF53822">
    <property type="entry name" value="Periplasmic binding protein-like I"/>
    <property type="match status" value="1"/>
</dbReference>
<dbReference type="SMART" id="SM00257">
    <property type="entry name" value="LysM"/>
    <property type="match status" value="4"/>
</dbReference>
<sequence>MRFITVILLVCFAFAKANSSTLQSYNRHVVEQGDTMYMLTNKYNVTAAQLIELNPDLKMGLKSGATILIPKSVSAITNRPIESYETHKVKCKETLYSLSKEYGVTELDIKEANKELYSNPLRKGDRIQIPVFAEVAQPKEPIVIDIIPGVTDIVKVADTKAETVKPGQYKVKKSEGKYRVATNNNITIAQLEAWNPDLGELDEGMIVNVVDPKNIPSTSSDSKKLRYIDYEVEPKMTMYSLEKMSGLSADSLIAINPALKDGVKKGMTIKLPYRAVNEKETPELWNSTAKYARLVDSIRNYENQRIAVMLPFSINGLSSDEYGKQLKESNTMRIATDFYSGMMIARDSARALGINVQFDVFDTGRNESTSLKILRDNNFKNYNSVIGPLLAKNVVAVAKELERDKIPVISPLTNTDVQLYKNLFQARPDEQFLMNRLKNYLVNFSRGKNVIIVTDNKNPQYKDEFAPLFPAAKILYPDKNNYISSYKYTSALSKEMENVVILAVDHVGFITDAVSNYAAKARTHDITMVGMDDYDNMNINNMGLAAVNYTYPKMNRHTSSENVFANHYFKKHGITPSDFATRGFDVTMDVILRQASADDLYESALRNGKTVMVENSFEYNKRFTKGFYNEACYILRYQPDLTIEEVELSGYGE</sequence>
<evidence type="ECO:0000313" key="4">
    <source>
        <dbReference type="Proteomes" id="UP000239532"/>
    </source>
</evidence>
<evidence type="ECO:0000313" key="3">
    <source>
        <dbReference type="EMBL" id="PRP68256.1"/>
    </source>
</evidence>
<keyword evidence="1" id="KW-0732">Signal</keyword>
<dbReference type="Pfam" id="PF01476">
    <property type="entry name" value="LysM"/>
    <property type="match status" value="2"/>
</dbReference>
<reference evidence="3 4" key="1">
    <citation type="submission" date="2016-11" db="EMBL/GenBank/DDBJ databases">
        <title>Trade-off between light-utilization and light-protection in marine flavobacteria.</title>
        <authorList>
            <person name="Kumagai Y."/>
        </authorList>
    </citation>
    <scope>NUCLEOTIDE SEQUENCE [LARGE SCALE GENOMIC DNA]</scope>
    <source>
        <strain evidence="3 4">JCM 17109</strain>
    </source>
</reference>
<dbReference type="GO" id="GO:0008932">
    <property type="term" value="F:lytic endotransglycosylase activity"/>
    <property type="evidence" value="ECO:0007669"/>
    <property type="project" value="TreeGrafter"/>
</dbReference>
<feature type="domain" description="LysM" evidence="2">
    <location>
        <begin position="26"/>
        <end position="76"/>
    </location>
</feature>
<dbReference type="InterPro" id="IPR018392">
    <property type="entry name" value="LysM"/>
</dbReference>
<feature type="chain" id="PRO_5015715399" description="LysM domain-containing protein" evidence="1">
    <location>
        <begin position="18"/>
        <end position="653"/>
    </location>
</feature>
<protein>
    <recommendedName>
        <fullName evidence="2">LysM domain-containing protein</fullName>
    </recommendedName>
</protein>
<dbReference type="InterPro" id="IPR028082">
    <property type="entry name" value="Peripla_BP_I"/>
</dbReference>